<keyword evidence="3" id="KW-0731">Sigma factor</keyword>
<dbReference type="PANTHER" id="PTHR43133:SF63">
    <property type="entry name" value="RNA POLYMERASE SIGMA FACTOR FECI-RELATED"/>
    <property type="match status" value="1"/>
</dbReference>
<dbReference type="GO" id="GO:0006352">
    <property type="term" value="P:DNA-templated transcription initiation"/>
    <property type="evidence" value="ECO:0007669"/>
    <property type="project" value="InterPro"/>
</dbReference>
<proteinExistence type="inferred from homology"/>
<name>A0A975K3G4_9SPHN</name>
<evidence type="ECO:0000256" key="3">
    <source>
        <dbReference type="ARBA" id="ARBA00023082"/>
    </source>
</evidence>
<reference evidence="7" key="1">
    <citation type="submission" date="2021-04" db="EMBL/GenBank/DDBJ databases">
        <title>Isolation of p-tert-butylphenol degrading bacteria Sphingobium phenoxybenzoativorans Tas13 from active sludge.</title>
        <authorList>
            <person name="Li Y."/>
        </authorList>
    </citation>
    <scope>NUCLEOTIDE SEQUENCE</scope>
    <source>
        <strain evidence="7">Tas13</strain>
    </source>
</reference>
<dbReference type="InterPro" id="IPR014284">
    <property type="entry name" value="RNA_pol_sigma-70_dom"/>
</dbReference>
<keyword evidence="4" id="KW-0804">Transcription</keyword>
<dbReference type="GO" id="GO:0016987">
    <property type="term" value="F:sigma factor activity"/>
    <property type="evidence" value="ECO:0007669"/>
    <property type="project" value="UniProtKB-KW"/>
</dbReference>
<keyword evidence="2" id="KW-0805">Transcription regulation</keyword>
<dbReference type="SUPFAM" id="SSF88659">
    <property type="entry name" value="Sigma3 and sigma4 domains of RNA polymerase sigma factors"/>
    <property type="match status" value="1"/>
</dbReference>
<dbReference type="Pfam" id="PF08281">
    <property type="entry name" value="Sigma70_r4_2"/>
    <property type="match status" value="1"/>
</dbReference>
<dbReference type="NCBIfam" id="TIGR02937">
    <property type="entry name" value="sigma70-ECF"/>
    <property type="match status" value="1"/>
</dbReference>
<evidence type="ECO:0000313" key="8">
    <source>
        <dbReference type="Proteomes" id="UP000681425"/>
    </source>
</evidence>
<feature type="domain" description="RNA polymerase sigma factor 70 region 4 type 2" evidence="6">
    <location>
        <begin position="84"/>
        <end position="136"/>
    </location>
</feature>
<dbReference type="GO" id="GO:0003677">
    <property type="term" value="F:DNA binding"/>
    <property type="evidence" value="ECO:0007669"/>
    <property type="project" value="InterPro"/>
</dbReference>
<evidence type="ECO:0000256" key="2">
    <source>
        <dbReference type="ARBA" id="ARBA00023015"/>
    </source>
</evidence>
<organism evidence="7 8">
    <name type="scientific">Sphingobium phenoxybenzoativorans</name>
    <dbReference type="NCBI Taxonomy" id="1592790"/>
    <lineage>
        <taxon>Bacteria</taxon>
        <taxon>Pseudomonadati</taxon>
        <taxon>Pseudomonadota</taxon>
        <taxon>Alphaproteobacteria</taxon>
        <taxon>Sphingomonadales</taxon>
        <taxon>Sphingomonadaceae</taxon>
        <taxon>Sphingobium</taxon>
    </lineage>
</organism>
<dbReference type="SUPFAM" id="SSF88946">
    <property type="entry name" value="Sigma2 domain of RNA polymerase sigma factors"/>
    <property type="match status" value="1"/>
</dbReference>
<dbReference type="InterPro" id="IPR039425">
    <property type="entry name" value="RNA_pol_sigma-70-like"/>
</dbReference>
<dbReference type="CDD" id="cd06171">
    <property type="entry name" value="Sigma70_r4"/>
    <property type="match status" value="1"/>
</dbReference>
<evidence type="ECO:0000256" key="1">
    <source>
        <dbReference type="ARBA" id="ARBA00010641"/>
    </source>
</evidence>
<dbReference type="EMBL" id="CP073910">
    <property type="protein sequence ID" value="QUT03872.1"/>
    <property type="molecule type" value="Genomic_DNA"/>
</dbReference>
<dbReference type="InterPro" id="IPR013325">
    <property type="entry name" value="RNA_pol_sigma_r2"/>
</dbReference>
<protein>
    <submittedName>
        <fullName evidence="7">Sigma-70 family RNA polymerase sigma factor</fullName>
    </submittedName>
</protein>
<dbReference type="Proteomes" id="UP000681425">
    <property type="component" value="Chromosome"/>
</dbReference>
<sequence length="143" mass="16729">MSPTDADDLTQDVFLRLLSRRKDNAIDNFEGYVYRIATNVLNDFRRRSAIFDDKPFEDHCHENHEWLIDRIDAERIVLAREALMTLRAALDGLDERTRTVILLYRLDRMRQREIAKKIGLSVSSVEKIIVKAMVHLARAMRSS</sequence>
<dbReference type="PANTHER" id="PTHR43133">
    <property type="entry name" value="RNA POLYMERASE ECF-TYPE SIGMA FACTO"/>
    <property type="match status" value="1"/>
</dbReference>
<dbReference type="InterPro" id="IPR013324">
    <property type="entry name" value="RNA_pol_sigma_r3/r4-like"/>
</dbReference>
<dbReference type="Gene3D" id="1.10.10.10">
    <property type="entry name" value="Winged helix-like DNA-binding domain superfamily/Winged helix DNA-binding domain"/>
    <property type="match status" value="1"/>
</dbReference>
<dbReference type="InterPro" id="IPR036388">
    <property type="entry name" value="WH-like_DNA-bd_sf"/>
</dbReference>
<keyword evidence="8" id="KW-1185">Reference proteome</keyword>
<dbReference type="InterPro" id="IPR013249">
    <property type="entry name" value="RNA_pol_sigma70_r4_t2"/>
</dbReference>
<dbReference type="AlphaFoldDB" id="A0A975K3G4"/>
<gene>
    <name evidence="7" type="ORF">KFK14_11960</name>
</gene>
<dbReference type="Pfam" id="PF04542">
    <property type="entry name" value="Sigma70_r2"/>
    <property type="match status" value="1"/>
</dbReference>
<dbReference type="InterPro" id="IPR007627">
    <property type="entry name" value="RNA_pol_sigma70_r2"/>
</dbReference>
<evidence type="ECO:0000313" key="7">
    <source>
        <dbReference type="EMBL" id="QUT03872.1"/>
    </source>
</evidence>
<evidence type="ECO:0000259" key="5">
    <source>
        <dbReference type="Pfam" id="PF04542"/>
    </source>
</evidence>
<feature type="domain" description="RNA polymerase sigma-70 region 2" evidence="5">
    <location>
        <begin position="3"/>
        <end position="48"/>
    </location>
</feature>
<accession>A0A975K3G4</accession>
<dbReference type="KEGG" id="spph:KFK14_11960"/>
<evidence type="ECO:0000256" key="4">
    <source>
        <dbReference type="ARBA" id="ARBA00023163"/>
    </source>
</evidence>
<evidence type="ECO:0000259" key="6">
    <source>
        <dbReference type="Pfam" id="PF08281"/>
    </source>
</evidence>
<dbReference type="Gene3D" id="1.10.1740.10">
    <property type="match status" value="1"/>
</dbReference>
<comment type="similarity">
    <text evidence="1">Belongs to the sigma-70 factor family. ECF subfamily.</text>
</comment>